<gene>
    <name evidence="1" type="ORF">ENP94_05705</name>
    <name evidence="2" type="ORF">ENS16_00750</name>
</gene>
<dbReference type="EMBL" id="DSTU01000001">
    <property type="protein sequence ID" value="HFJ53207.1"/>
    <property type="molecule type" value="Genomic_DNA"/>
</dbReference>
<dbReference type="EMBL" id="DSLG01000007">
    <property type="protein sequence ID" value="HEA87490.1"/>
    <property type="molecule type" value="Genomic_DNA"/>
</dbReference>
<evidence type="ECO:0000313" key="2">
    <source>
        <dbReference type="EMBL" id="HFJ53207.1"/>
    </source>
</evidence>
<organism evidence="1">
    <name type="scientific">candidate division WOR-3 bacterium</name>
    <dbReference type="NCBI Taxonomy" id="2052148"/>
    <lineage>
        <taxon>Bacteria</taxon>
        <taxon>Bacteria division WOR-3</taxon>
    </lineage>
</organism>
<evidence type="ECO:0008006" key="3">
    <source>
        <dbReference type="Google" id="ProtNLM"/>
    </source>
</evidence>
<protein>
    <recommendedName>
        <fullName evidence="3">Outer membrane protein beta-barrel domain-containing protein</fullName>
    </recommendedName>
</protein>
<reference evidence="1" key="1">
    <citation type="journal article" date="2020" name="mSystems">
        <title>Genome- and Community-Level Interaction Insights into Carbon Utilization and Element Cycling Functions of Hydrothermarchaeota in Hydrothermal Sediment.</title>
        <authorList>
            <person name="Zhou Z."/>
            <person name="Liu Y."/>
            <person name="Xu W."/>
            <person name="Pan J."/>
            <person name="Luo Z.H."/>
            <person name="Li M."/>
        </authorList>
    </citation>
    <scope>NUCLEOTIDE SEQUENCE [LARGE SCALE GENOMIC DNA]</scope>
    <source>
        <strain evidence="1">SpSt-265</strain>
        <strain evidence="2">SpSt-465</strain>
    </source>
</reference>
<accession>A0A7C1SNP6</accession>
<proteinExistence type="predicted"/>
<dbReference type="AlphaFoldDB" id="A0A7C1SNP6"/>
<comment type="caution">
    <text evidence="1">The sequence shown here is derived from an EMBL/GenBank/DDBJ whole genome shotgun (WGS) entry which is preliminary data.</text>
</comment>
<evidence type="ECO:0000313" key="1">
    <source>
        <dbReference type="EMBL" id="HEA87490.1"/>
    </source>
</evidence>
<sequence>MKMILRPEFSAIAIITTVCLISASAFAYSPRVQFGVRLSHYDVLDVGYFPGNFNLDIRWEPYLGVSSELLISPLKNLFLRLELVQLRFYTRHQLGGGQSLHLFDNLDADLIYVLPVGKKVSPLVYGGVNLEKYYNKPIADWRAFGANYDIRLGTGVLWRVKKNIDVFGEVELLKWAQLHRHAIYFDAPEAFGYFLFGFPRVSVGVRYIF</sequence>
<name>A0A7C1SNP6_UNCW3</name>